<name>A0A9P7CYM6_9AGAM</name>
<comment type="caution">
    <text evidence="3">The sequence shown here is derived from an EMBL/GenBank/DDBJ whole genome shotgun (WGS) entry which is preliminary data.</text>
</comment>
<keyword evidence="4" id="KW-1185">Reference proteome</keyword>
<organism evidence="3 4">
    <name type="scientific">Suillus placidus</name>
    <dbReference type="NCBI Taxonomy" id="48579"/>
    <lineage>
        <taxon>Eukaryota</taxon>
        <taxon>Fungi</taxon>
        <taxon>Dikarya</taxon>
        <taxon>Basidiomycota</taxon>
        <taxon>Agaricomycotina</taxon>
        <taxon>Agaricomycetes</taxon>
        <taxon>Agaricomycetidae</taxon>
        <taxon>Boletales</taxon>
        <taxon>Suillineae</taxon>
        <taxon>Suillaceae</taxon>
        <taxon>Suillus</taxon>
    </lineage>
</organism>
<reference evidence="3" key="1">
    <citation type="journal article" date="2020" name="New Phytol.">
        <title>Comparative genomics reveals dynamic genome evolution in host specialist ectomycorrhizal fungi.</title>
        <authorList>
            <person name="Lofgren L.A."/>
            <person name="Nguyen N.H."/>
            <person name="Vilgalys R."/>
            <person name="Ruytinx J."/>
            <person name="Liao H.L."/>
            <person name="Branco S."/>
            <person name="Kuo A."/>
            <person name="LaButti K."/>
            <person name="Lipzen A."/>
            <person name="Andreopoulos W."/>
            <person name="Pangilinan J."/>
            <person name="Riley R."/>
            <person name="Hundley H."/>
            <person name="Na H."/>
            <person name="Barry K."/>
            <person name="Grigoriev I.V."/>
            <person name="Stajich J.E."/>
            <person name="Kennedy P.G."/>
        </authorList>
    </citation>
    <scope>NUCLEOTIDE SEQUENCE</scope>
    <source>
        <strain evidence="3">DOB743</strain>
    </source>
</reference>
<dbReference type="Proteomes" id="UP000714275">
    <property type="component" value="Unassembled WGS sequence"/>
</dbReference>
<feature type="compositionally biased region" description="Polar residues" evidence="1">
    <location>
        <begin position="158"/>
        <end position="168"/>
    </location>
</feature>
<evidence type="ECO:0000256" key="1">
    <source>
        <dbReference type="SAM" id="MobiDB-lite"/>
    </source>
</evidence>
<feature type="region of interest" description="Disordered" evidence="1">
    <location>
        <begin position="147"/>
        <end position="168"/>
    </location>
</feature>
<sequence>MTLPLNIVSECSPKSGREKFWRQYQPDVLAPEVINSCSLWICLINICTFVVQPQIIVHRLRTGSFLKNSTLFNTIEKPPNLSIDIVIVSGVSRILDQRDFGDMPVVENIFALGASMCPTCNDVLLVPHSPSPSYLIGVCGQHNNLHLKSKHPRKNDPSPATNHLQGSDCNDDKVKFDCDSGVHSHTTKKNKNVKGTTNPTTLGFFPPLWVRLLDFAMANFRQHLAIVAPFPQCESAIDNGRVCGKMIAEAIVYWQEQKRQLEKGYYPNFKAEMAIVIFNDAATFRSKIKHVALAVVPLEYELISQGSSIAAIKIKASSLIHHSLFLCGVVNAQGHSSNFTHNALRSICLHGQANTKQTNIIDLEVIYKRIAGLFKCVNDDKYYGLKLHKMLQSWAQTGMNDVTLSDEDGDGSSEWEVDLN</sequence>
<gene>
    <name evidence="3" type="ORF">EV702DRAFT_1048903</name>
</gene>
<dbReference type="EMBL" id="JABBWD010000057">
    <property type="protein sequence ID" value="KAG1771686.1"/>
    <property type="molecule type" value="Genomic_DNA"/>
</dbReference>
<evidence type="ECO:0000259" key="2">
    <source>
        <dbReference type="Pfam" id="PF20149"/>
    </source>
</evidence>
<accession>A0A9P7CYM6</accession>
<dbReference type="Pfam" id="PF20149">
    <property type="entry name" value="DUF6532"/>
    <property type="match status" value="1"/>
</dbReference>
<dbReference type="OrthoDB" id="2646753at2759"/>
<protein>
    <recommendedName>
        <fullName evidence="2">DUF6532 domain-containing protein</fullName>
    </recommendedName>
</protein>
<feature type="domain" description="DUF6532" evidence="2">
    <location>
        <begin position="216"/>
        <end position="348"/>
    </location>
</feature>
<dbReference type="InterPro" id="IPR045341">
    <property type="entry name" value="DUF6532"/>
</dbReference>
<dbReference type="AlphaFoldDB" id="A0A9P7CYM6"/>
<evidence type="ECO:0000313" key="3">
    <source>
        <dbReference type="EMBL" id="KAG1771686.1"/>
    </source>
</evidence>
<proteinExistence type="predicted"/>
<evidence type="ECO:0000313" key="4">
    <source>
        <dbReference type="Proteomes" id="UP000714275"/>
    </source>
</evidence>